<evidence type="ECO:0000256" key="5">
    <source>
        <dbReference type="HAMAP-Rule" id="MF_00514"/>
    </source>
</evidence>
<geneLocation type="chloroplast" evidence="6"/>
<reference evidence="6" key="2">
    <citation type="submission" date="2016-10" db="EMBL/GenBank/DDBJ databases">
        <authorList>
            <person name="de Groot N.N."/>
        </authorList>
    </citation>
    <scope>NUCLEOTIDE SEQUENCE</scope>
    <source>
        <strain evidence="6">J.0256</strain>
    </source>
</reference>
<organism evidence="6">
    <name type="scientific">Liagoropsis maxima</name>
    <dbReference type="NCBI Taxonomy" id="1653392"/>
    <lineage>
        <taxon>Eukaryota</taxon>
        <taxon>Rhodophyta</taxon>
        <taxon>Florideophyceae</taxon>
        <taxon>Nemaliophycidae</taxon>
        <taxon>Nemaliales</taxon>
        <taxon>Liagoraceae</taxon>
        <taxon>Liagoropsis</taxon>
    </lineage>
</organism>
<dbReference type="RefSeq" id="YP_009314543.1">
    <property type="nucleotide sequence ID" value="NC_031662.1"/>
</dbReference>
<reference evidence="6" key="1">
    <citation type="submission" date="2016-10" db="EMBL/GenBank/DDBJ databases">
        <title>Chloroplast genomes as a tool to resolve red algal phylogenies: a case study in the Nemaliales.</title>
        <authorList>
            <person name="Costa J.F."/>
            <person name="Lin S.M."/>
            <person name="Macaya E.C."/>
            <person name="Fernandez-Garcia C."/>
            <person name="Verbruggen H."/>
        </authorList>
    </citation>
    <scope>NUCLEOTIDE SEQUENCE</scope>
    <source>
        <strain evidence="6">J.0256</strain>
    </source>
</reference>
<dbReference type="HAMAP" id="MF_00514">
    <property type="entry name" value="Ribosomal_bL35"/>
    <property type="match status" value="1"/>
</dbReference>
<dbReference type="PRINTS" id="PR00064">
    <property type="entry name" value="RIBOSOMALL35"/>
</dbReference>
<dbReference type="InterPro" id="IPR018265">
    <property type="entry name" value="Ribosomal_bL35_CS"/>
</dbReference>
<comment type="subcellular location">
    <subcellularLocation>
        <location evidence="5">Plastid</location>
        <location evidence="5">Chloroplast</location>
    </subcellularLocation>
</comment>
<dbReference type="PANTHER" id="PTHR33343">
    <property type="entry name" value="54S RIBOSOMAL PROTEIN BL35M"/>
    <property type="match status" value="1"/>
</dbReference>
<dbReference type="Gene3D" id="4.10.410.60">
    <property type="match status" value="1"/>
</dbReference>
<dbReference type="SUPFAM" id="SSF143034">
    <property type="entry name" value="L35p-like"/>
    <property type="match status" value="1"/>
</dbReference>
<evidence type="ECO:0000256" key="3">
    <source>
        <dbReference type="ARBA" id="ARBA00023274"/>
    </source>
</evidence>
<dbReference type="GO" id="GO:0003735">
    <property type="term" value="F:structural constituent of ribosome"/>
    <property type="evidence" value="ECO:0007669"/>
    <property type="project" value="InterPro"/>
</dbReference>
<dbReference type="EMBL" id="LT622870">
    <property type="protein sequence ID" value="SCW22797.1"/>
    <property type="molecule type" value="Genomic_DNA"/>
</dbReference>
<dbReference type="GO" id="GO:0015934">
    <property type="term" value="C:large ribosomal subunit"/>
    <property type="evidence" value="ECO:0007669"/>
    <property type="project" value="TreeGrafter"/>
</dbReference>
<evidence type="ECO:0000256" key="4">
    <source>
        <dbReference type="ARBA" id="ARBA00072523"/>
    </source>
</evidence>
<dbReference type="PANTHER" id="PTHR33343:SF1">
    <property type="entry name" value="LARGE RIBOSOMAL SUBUNIT PROTEIN BL35M"/>
    <property type="match status" value="1"/>
</dbReference>
<name>A0A1G4NVX3_9FLOR</name>
<gene>
    <name evidence="5 6" type="primary">rpl35</name>
    <name evidence="6" type="ORF">J0256_140</name>
</gene>
<evidence type="ECO:0000256" key="2">
    <source>
        <dbReference type="ARBA" id="ARBA00022980"/>
    </source>
</evidence>
<comment type="similarity">
    <text evidence="1 5">Belongs to the bacterial ribosomal protein bL35 family.</text>
</comment>
<evidence type="ECO:0000313" key="6">
    <source>
        <dbReference type="EMBL" id="SCW22797.1"/>
    </source>
</evidence>
<keyword evidence="6" id="KW-0934">Plastid</keyword>
<dbReference type="InterPro" id="IPR037229">
    <property type="entry name" value="Ribosomal_bL35_sf"/>
</dbReference>
<dbReference type="FunFam" id="4.10.410.60:FF:000001">
    <property type="entry name" value="50S ribosomal protein L35"/>
    <property type="match status" value="1"/>
</dbReference>
<dbReference type="GO" id="GO:0009507">
    <property type="term" value="C:chloroplast"/>
    <property type="evidence" value="ECO:0007669"/>
    <property type="project" value="UniProtKB-SubCell"/>
</dbReference>
<dbReference type="PROSITE" id="PS00936">
    <property type="entry name" value="RIBOSOMAL_L35"/>
    <property type="match status" value="1"/>
</dbReference>
<dbReference type="GO" id="GO:0006412">
    <property type="term" value="P:translation"/>
    <property type="evidence" value="ECO:0007669"/>
    <property type="project" value="UniProtKB-UniRule"/>
</dbReference>
<dbReference type="Pfam" id="PF01632">
    <property type="entry name" value="Ribosomal_L35p"/>
    <property type="match status" value="1"/>
</dbReference>
<sequence>MSKLKTSASISKRFKVTATRKLLRRHACKSHLLEKKSHSRKKRLSKPVLVNKSEMLVLKQKLYL</sequence>
<keyword evidence="6" id="KW-0150">Chloroplast</keyword>
<dbReference type="GeneID" id="30000866"/>
<evidence type="ECO:0000256" key="1">
    <source>
        <dbReference type="ARBA" id="ARBA00006598"/>
    </source>
</evidence>
<proteinExistence type="inferred from homology"/>
<dbReference type="InterPro" id="IPR001706">
    <property type="entry name" value="Ribosomal_bL35"/>
</dbReference>
<keyword evidence="3 5" id="KW-0687">Ribonucleoprotein</keyword>
<keyword evidence="2 5" id="KW-0689">Ribosomal protein</keyword>
<dbReference type="AlphaFoldDB" id="A0A1G4NVX3"/>
<accession>A0A1G4NVX3</accession>
<protein>
    <recommendedName>
        <fullName evidence="4 5">Large ribosomal subunit protein bL35c</fullName>
    </recommendedName>
</protein>
<dbReference type="InterPro" id="IPR021137">
    <property type="entry name" value="Ribosomal_bL35-like"/>
</dbReference>
<dbReference type="NCBIfam" id="TIGR00001">
    <property type="entry name" value="rpmI_bact"/>
    <property type="match status" value="1"/>
</dbReference>